<keyword evidence="3" id="KW-1185">Reference proteome</keyword>
<dbReference type="Pfam" id="PF00646">
    <property type="entry name" value="F-box"/>
    <property type="match status" value="1"/>
</dbReference>
<evidence type="ECO:0000259" key="1">
    <source>
        <dbReference type="PROSITE" id="PS50181"/>
    </source>
</evidence>
<gene>
    <name evidence="2" type="primary">gb11801</name>
    <name evidence="2" type="ORF">PR202_gb11801</name>
</gene>
<protein>
    <recommendedName>
        <fullName evidence="1">F-box domain-containing protein</fullName>
    </recommendedName>
</protein>
<dbReference type="AlphaFoldDB" id="A0AAV5END0"/>
<accession>A0AAV5END0</accession>
<dbReference type="EMBL" id="BQKI01000076">
    <property type="protein sequence ID" value="GJN24086.1"/>
    <property type="molecule type" value="Genomic_DNA"/>
</dbReference>
<dbReference type="InterPro" id="IPR036047">
    <property type="entry name" value="F-box-like_dom_sf"/>
</dbReference>
<dbReference type="SMART" id="SM00256">
    <property type="entry name" value="FBOX"/>
    <property type="match status" value="1"/>
</dbReference>
<dbReference type="PANTHER" id="PTHR34591:SF29">
    <property type="entry name" value="F-BOX DOMAIN-CONTAINING PROTEIN"/>
    <property type="match status" value="1"/>
</dbReference>
<dbReference type="PROSITE" id="PS50181">
    <property type="entry name" value="FBOX"/>
    <property type="match status" value="1"/>
</dbReference>
<dbReference type="Proteomes" id="UP001054889">
    <property type="component" value="Unassembled WGS sequence"/>
</dbReference>
<reference evidence="2" key="1">
    <citation type="journal article" date="2018" name="DNA Res.">
        <title>Multiple hybrid de novo genome assembly of finger millet, an orphan allotetraploid crop.</title>
        <authorList>
            <person name="Hatakeyama M."/>
            <person name="Aluri S."/>
            <person name="Balachadran M.T."/>
            <person name="Sivarajan S.R."/>
            <person name="Patrignani A."/>
            <person name="Gruter S."/>
            <person name="Poveda L."/>
            <person name="Shimizu-Inatsugi R."/>
            <person name="Baeten J."/>
            <person name="Francoijs K.J."/>
            <person name="Nataraja K.N."/>
            <person name="Reddy Y.A.N."/>
            <person name="Phadnis S."/>
            <person name="Ravikumar R.L."/>
            <person name="Schlapbach R."/>
            <person name="Sreeman S.M."/>
            <person name="Shimizu K.K."/>
        </authorList>
    </citation>
    <scope>NUCLEOTIDE SEQUENCE</scope>
</reference>
<dbReference type="Gene3D" id="1.20.1280.50">
    <property type="match status" value="1"/>
</dbReference>
<feature type="domain" description="F-box" evidence="1">
    <location>
        <begin position="1"/>
        <end position="43"/>
    </location>
</feature>
<evidence type="ECO:0000313" key="3">
    <source>
        <dbReference type="Proteomes" id="UP001054889"/>
    </source>
</evidence>
<evidence type="ECO:0000313" key="2">
    <source>
        <dbReference type="EMBL" id="GJN24086.1"/>
    </source>
</evidence>
<organism evidence="2 3">
    <name type="scientific">Eleusine coracana subsp. coracana</name>
    <dbReference type="NCBI Taxonomy" id="191504"/>
    <lineage>
        <taxon>Eukaryota</taxon>
        <taxon>Viridiplantae</taxon>
        <taxon>Streptophyta</taxon>
        <taxon>Embryophyta</taxon>
        <taxon>Tracheophyta</taxon>
        <taxon>Spermatophyta</taxon>
        <taxon>Magnoliopsida</taxon>
        <taxon>Liliopsida</taxon>
        <taxon>Poales</taxon>
        <taxon>Poaceae</taxon>
        <taxon>PACMAD clade</taxon>
        <taxon>Chloridoideae</taxon>
        <taxon>Cynodonteae</taxon>
        <taxon>Eleusininae</taxon>
        <taxon>Eleusine</taxon>
    </lineage>
</organism>
<reference evidence="2" key="2">
    <citation type="submission" date="2021-12" db="EMBL/GenBank/DDBJ databases">
        <title>Resequencing data analysis of finger millet.</title>
        <authorList>
            <person name="Hatakeyama M."/>
            <person name="Aluri S."/>
            <person name="Balachadran M.T."/>
            <person name="Sivarajan S.R."/>
            <person name="Poveda L."/>
            <person name="Shimizu-Inatsugi R."/>
            <person name="Schlapbach R."/>
            <person name="Sreeman S.M."/>
            <person name="Shimizu K.K."/>
        </authorList>
    </citation>
    <scope>NUCLEOTIDE SEQUENCE</scope>
</reference>
<comment type="caution">
    <text evidence="2">The sequence shown here is derived from an EMBL/GenBank/DDBJ whole genome shotgun (WGS) entry which is preliminary data.</text>
</comment>
<dbReference type="PANTHER" id="PTHR34591">
    <property type="entry name" value="OS03G0653100 PROTEIN-RELATED"/>
    <property type="match status" value="1"/>
</dbReference>
<dbReference type="InterPro" id="IPR001810">
    <property type="entry name" value="F-box_dom"/>
</dbReference>
<sequence>MLPDDVLAEVFDRLAPCSLAIFRGICKAWRTLVDGRRLLHKDLLPLSMARIFINYNERPYVQLLFCPCPCTELFPPWRSVVDHCNGLLLLVGGVLNPATGQWVPLPEPPLPCKGMERFTHNMYLVFHPFVSSDIEVFLIRRVPDRGDYDDIIKYGTDRW</sequence>
<dbReference type="SUPFAM" id="SSF81383">
    <property type="entry name" value="F-box domain"/>
    <property type="match status" value="1"/>
</dbReference>
<name>A0AAV5END0_ELECO</name>
<proteinExistence type="predicted"/>